<feature type="chain" id="PRO_5013507721" evidence="1">
    <location>
        <begin position="20"/>
        <end position="106"/>
    </location>
</feature>
<keyword evidence="3" id="KW-1185">Reference proteome</keyword>
<feature type="signal peptide" evidence="1">
    <location>
        <begin position="1"/>
        <end position="19"/>
    </location>
</feature>
<proteinExistence type="predicted"/>
<sequence>MMHRFILLVLVLIIELIFSLPDRPQFPTKEVCELYKIRCQEKLQLKNCKERSEECVLYAENGLNVTWSFCMYANEDNIHACRQRILIDYEIIKNVIQKNQFNYVPI</sequence>
<dbReference type="AlphaFoldDB" id="A0A2A2JWW9"/>
<reference evidence="2 3" key="1">
    <citation type="journal article" date="2017" name="Curr. Biol.">
        <title>Genome architecture and evolution of a unichromosomal asexual nematode.</title>
        <authorList>
            <person name="Fradin H."/>
            <person name="Zegar C."/>
            <person name="Gutwein M."/>
            <person name="Lucas J."/>
            <person name="Kovtun M."/>
            <person name="Corcoran D."/>
            <person name="Baugh L.R."/>
            <person name="Kiontke K."/>
            <person name="Gunsalus K."/>
            <person name="Fitch D.H."/>
            <person name="Piano F."/>
        </authorList>
    </citation>
    <scope>NUCLEOTIDE SEQUENCE [LARGE SCALE GENOMIC DNA]</scope>
    <source>
        <strain evidence="2">PF1309</strain>
    </source>
</reference>
<comment type="caution">
    <text evidence="2">The sequence shown here is derived from an EMBL/GenBank/DDBJ whole genome shotgun (WGS) entry which is preliminary data.</text>
</comment>
<dbReference type="OrthoDB" id="5771619at2759"/>
<dbReference type="Proteomes" id="UP000218231">
    <property type="component" value="Unassembled WGS sequence"/>
</dbReference>
<evidence type="ECO:0000313" key="2">
    <source>
        <dbReference type="EMBL" id="PAV66201.1"/>
    </source>
</evidence>
<dbReference type="EMBL" id="LIAE01010141">
    <property type="protein sequence ID" value="PAV66203.1"/>
    <property type="molecule type" value="Genomic_DNA"/>
</dbReference>
<evidence type="ECO:0000256" key="1">
    <source>
        <dbReference type="SAM" id="SignalP"/>
    </source>
</evidence>
<organism evidence="2 3">
    <name type="scientific">Diploscapter pachys</name>
    <dbReference type="NCBI Taxonomy" id="2018661"/>
    <lineage>
        <taxon>Eukaryota</taxon>
        <taxon>Metazoa</taxon>
        <taxon>Ecdysozoa</taxon>
        <taxon>Nematoda</taxon>
        <taxon>Chromadorea</taxon>
        <taxon>Rhabditida</taxon>
        <taxon>Rhabditina</taxon>
        <taxon>Rhabditomorpha</taxon>
        <taxon>Rhabditoidea</taxon>
        <taxon>Rhabditidae</taxon>
        <taxon>Diploscapter</taxon>
    </lineage>
</organism>
<keyword evidence="1" id="KW-0732">Signal</keyword>
<accession>A0A2A2JWW9</accession>
<dbReference type="EMBL" id="LIAE01010141">
    <property type="protein sequence ID" value="PAV66200.1"/>
    <property type="molecule type" value="Genomic_DNA"/>
</dbReference>
<gene>
    <name evidence="2" type="ORF">WR25_11754</name>
</gene>
<evidence type="ECO:0000313" key="3">
    <source>
        <dbReference type="Proteomes" id="UP000218231"/>
    </source>
</evidence>
<protein>
    <submittedName>
        <fullName evidence="2">Uncharacterized protein</fullName>
    </submittedName>
</protein>
<name>A0A2A2JWW9_9BILA</name>
<dbReference type="EMBL" id="LIAE01010141">
    <property type="protein sequence ID" value="PAV66201.1"/>
    <property type="molecule type" value="Genomic_DNA"/>
</dbReference>